<keyword evidence="2" id="KW-1185">Reference proteome</keyword>
<dbReference type="EMBL" id="JAEUBE010000414">
    <property type="protein sequence ID" value="KAH3661870.1"/>
    <property type="molecule type" value="Genomic_DNA"/>
</dbReference>
<comment type="caution">
    <text evidence="1">The sequence shown here is derived from an EMBL/GenBank/DDBJ whole genome shotgun (WGS) entry which is preliminary data.</text>
</comment>
<accession>A0A9P8NYK5</accession>
<dbReference type="RefSeq" id="XP_046058974.1">
    <property type="nucleotide sequence ID" value="XM_046207297.1"/>
</dbReference>
<dbReference type="AlphaFoldDB" id="A0A9P8NYK5"/>
<dbReference type="Proteomes" id="UP000769157">
    <property type="component" value="Unassembled WGS sequence"/>
</dbReference>
<protein>
    <submittedName>
        <fullName evidence="1">Uncharacterized protein</fullName>
    </submittedName>
</protein>
<reference evidence="1" key="2">
    <citation type="submission" date="2021-01" db="EMBL/GenBank/DDBJ databases">
        <authorList>
            <person name="Schikora-Tamarit M.A."/>
        </authorList>
    </citation>
    <scope>NUCLEOTIDE SEQUENCE</scope>
    <source>
        <strain evidence="1">CBS6075</strain>
    </source>
</reference>
<sequence length="114" mass="12042">MRDSLIISDLTGESVPALLSDRSTSRFGIKYLNISLMFSPDVPSRRNPSISNHVGLVARLKLVNWPAELKNDGCNGCLGKLLSLGSESPGIMVTGTELSSSETNLSSCLSASAS</sequence>
<dbReference type="GeneID" id="70238013"/>
<evidence type="ECO:0000313" key="1">
    <source>
        <dbReference type="EMBL" id="KAH3661870.1"/>
    </source>
</evidence>
<proteinExistence type="predicted"/>
<reference evidence="1" key="1">
    <citation type="journal article" date="2021" name="Open Biol.">
        <title>Shared evolutionary footprints suggest mitochondrial oxidative damage underlies multiple complex I losses in fungi.</title>
        <authorList>
            <person name="Schikora-Tamarit M.A."/>
            <person name="Marcet-Houben M."/>
            <person name="Nosek J."/>
            <person name="Gabaldon T."/>
        </authorList>
    </citation>
    <scope>NUCLEOTIDE SEQUENCE</scope>
    <source>
        <strain evidence="1">CBS6075</strain>
    </source>
</reference>
<evidence type="ECO:0000313" key="2">
    <source>
        <dbReference type="Proteomes" id="UP000769157"/>
    </source>
</evidence>
<name>A0A9P8NYK5_9ASCO</name>
<organism evidence="1 2">
    <name type="scientific">Ogataea philodendri</name>
    <dbReference type="NCBI Taxonomy" id="1378263"/>
    <lineage>
        <taxon>Eukaryota</taxon>
        <taxon>Fungi</taxon>
        <taxon>Dikarya</taxon>
        <taxon>Ascomycota</taxon>
        <taxon>Saccharomycotina</taxon>
        <taxon>Pichiomycetes</taxon>
        <taxon>Pichiales</taxon>
        <taxon>Pichiaceae</taxon>
        <taxon>Ogataea</taxon>
    </lineage>
</organism>
<gene>
    <name evidence="1" type="ORF">OGAPHI_006049</name>
</gene>